<sequence>MIPGPGVDNHDFGPLWQELGEVWEEHGRGTPNLRFLTSFSKPTSMGDQLNKNNQDIFKAYHSELAAIV</sequence>
<dbReference type="Proteomes" id="UP000799118">
    <property type="component" value="Unassembled WGS sequence"/>
</dbReference>
<name>A0A6A4GM50_9AGAR</name>
<dbReference type="AlphaFoldDB" id="A0A6A4GM50"/>
<organism evidence="1 2">
    <name type="scientific">Gymnopus androsaceus JB14</name>
    <dbReference type="NCBI Taxonomy" id="1447944"/>
    <lineage>
        <taxon>Eukaryota</taxon>
        <taxon>Fungi</taxon>
        <taxon>Dikarya</taxon>
        <taxon>Basidiomycota</taxon>
        <taxon>Agaricomycotina</taxon>
        <taxon>Agaricomycetes</taxon>
        <taxon>Agaricomycetidae</taxon>
        <taxon>Agaricales</taxon>
        <taxon>Marasmiineae</taxon>
        <taxon>Omphalotaceae</taxon>
        <taxon>Gymnopus</taxon>
    </lineage>
</organism>
<reference evidence="1" key="1">
    <citation type="journal article" date="2019" name="Environ. Microbiol.">
        <title>Fungal ecological strategies reflected in gene transcription - a case study of two litter decomposers.</title>
        <authorList>
            <person name="Barbi F."/>
            <person name="Kohler A."/>
            <person name="Barry K."/>
            <person name="Baskaran P."/>
            <person name="Daum C."/>
            <person name="Fauchery L."/>
            <person name="Ihrmark K."/>
            <person name="Kuo A."/>
            <person name="LaButti K."/>
            <person name="Lipzen A."/>
            <person name="Morin E."/>
            <person name="Grigoriev I.V."/>
            <person name="Henrissat B."/>
            <person name="Lindahl B."/>
            <person name="Martin F."/>
        </authorList>
    </citation>
    <scope>NUCLEOTIDE SEQUENCE</scope>
    <source>
        <strain evidence="1">JB14</strain>
    </source>
</reference>
<proteinExistence type="predicted"/>
<evidence type="ECO:0000313" key="2">
    <source>
        <dbReference type="Proteomes" id="UP000799118"/>
    </source>
</evidence>
<dbReference type="OrthoDB" id="5590007at2759"/>
<accession>A0A6A4GM50</accession>
<gene>
    <name evidence="1" type="ORF">BT96DRAFT_1006157</name>
</gene>
<dbReference type="EMBL" id="ML769886">
    <property type="protein sequence ID" value="KAE9386367.1"/>
    <property type="molecule type" value="Genomic_DNA"/>
</dbReference>
<protein>
    <submittedName>
        <fullName evidence="1">Uncharacterized protein</fullName>
    </submittedName>
</protein>
<evidence type="ECO:0000313" key="1">
    <source>
        <dbReference type="EMBL" id="KAE9386367.1"/>
    </source>
</evidence>
<keyword evidence="2" id="KW-1185">Reference proteome</keyword>